<evidence type="ECO:0000313" key="2">
    <source>
        <dbReference type="Proteomes" id="UP001177023"/>
    </source>
</evidence>
<reference evidence="1" key="1">
    <citation type="submission" date="2023-06" db="EMBL/GenBank/DDBJ databases">
        <authorList>
            <person name="Delattre M."/>
        </authorList>
    </citation>
    <scope>NUCLEOTIDE SEQUENCE</scope>
    <source>
        <strain evidence="1">AF72</strain>
    </source>
</reference>
<accession>A0AA36G6Z9</accession>
<dbReference type="AlphaFoldDB" id="A0AA36G6Z9"/>
<name>A0AA36G6Z9_9BILA</name>
<dbReference type="Proteomes" id="UP001177023">
    <property type="component" value="Unassembled WGS sequence"/>
</dbReference>
<gene>
    <name evidence="1" type="ORF">MSPICULIGERA_LOCUS19814</name>
</gene>
<evidence type="ECO:0000313" key="1">
    <source>
        <dbReference type="EMBL" id="CAJ0581659.1"/>
    </source>
</evidence>
<protein>
    <submittedName>
        <fullName evidence="1">Uncharacterized protein</fullName>
    </submittedName>
</protein>
<dbReference type="EMBL" id="CATQJA010002663">
    <property type="protein sequence ID" value="CAJ0581659.1"/>
    <property type="molecule type" value="Genomic_DNA"/>
</dbReference>
<proteinExistence type="predicted"/>
<keyword evidence="2" id="KW-1185">Reference proteome</keyword>
<organism evidence="1 2">
    <name type="scientific">Mesorhabditis spiculigera</name>
    <dbReference type="NCBI Taxonomy" id="96644"/>
    <lineage>
        <taxon>Eukaryota</taxon>
        <taxon>Metazoa</taxon>
        <taxon>Ecdysozoa</taxon>
        <taxon>Nematoda</taxon>
        <taxon>Chromadorea</taxon>
        <taxon>Rhabditida</taxon>
        <taxon>Rhabditina</taxon>
        <taxon>Rhabditomorpha</taxon>
        <taxon>Rhabditoidea</taxon>
        <taxon>Rhabditidae</taxon>
        <taxon>Mesorhabditinae</taxon>
        <taxon>Mesorhabditis</taxon>
    </lineage>
</organism>
<feature type="non-terminal residue" evidence="1">
    <location>
        <position position="1"/>
    </location>
</feature>
<comment type="caution">
    <text evidence="1">The sequence shown here is derived from an EMBL/GenBank/DDBJ whole genome shotgun (WGS) entry which is preliminary data.</text>
</comment>
<sequence length="130" mass="14828">MNTLAKAKGSKIALTPSSLVLRPVHAMTITALLPEDMPPQRYHSQIYERVEKLLSPFWAFNLKRVQSSALLSNQLQYAFDLFDEETANKVLKTLDNHSQKFSGCSSAYSFKVNFKTQDAVHHFINRLKID</sequence>